<keyword evidence="1" id="KW-0175">Coiled coil</keyword>
<dbReference type="NCBIfam" id="TIGR02231">
    <property type="entry name" value="mucoidy inhibitor MuiA family protein"/>
    <property type="match status" value="1"/>
</dbReference>
<sequence>MVNPETPSLRTTVQSQIVAVTVYSDKALVIRRGSVSLTGQEQELAITSLPVTLETDSVRVSGTGTVGVRLLGVSSDRIYTTEPVAERVAQLTRQIRQLEAEKRHLQAQIDALALQSNFIEGLREKTEEPFSQSLARKNLSLSETLDFLNFLGSQYSEYAIASGECKSQQQELEKQLQVLRASLDKIQTLHPKESLSLIVTVEVAGAGDFELELSYVVNQASWIPLYDLRFSNTSDIVHLNYLAEVTQSTGEDWLGVALTLSTAKPGLGTLPPKLEPWYISTPRPAPEFMSRRVTQLPAISPPMAIAAQSAPAGAVNEQEQDDFAQNSAIAAETVVAEVTKEGSVVSFKLNGGGNIPSDGTPHKTTIFNDDYPSSFDYVAMPRLVSFAYLQAKVQNRLDGATLLTGKANIFRDGVFIGTTQLENIAPGQEFKINLGIDESLKIERDLIERQVDKKLIGNQRRIIYSYRLRITNLLNQETHLELTEQLPVSRNEHIKVRLTRCNPQIQLGEMGILKWNLTIPAQETQELYYQFVVEHPPELTIIGLDI</sequence>
<dbReference type="AlphaFoldDB" id="A0A951UEX6"/>
<dbReference type="Pfam" id="PF13600">
    <property type="entry name" value="DUF4140"/>
    <property type="match status" value="1"/>
</dbReference>
<evidence type="ECO:0000259" key="3">
    <source>
        <dbReference type="Pfam" id="PF13600"/>
    </source>
</evidence>
<reference evidence="4" key="1">
    <citation type="submission" date="2021-05" db="EMBL/GenBank/DDBJ databases">
        <authorList>
            <person name="Pietrasiak N."/>
            <person name="Ward R."/>
            <person name="Stajich J.E."/>
            <person name="Kurbessoian T."/>
        </authorList>
    </citation>
    <scope>NUCLEOTIDE SEQUENCE</scope>
    <source>
        <strain evidence="4">JT2-VF2</strain>
    </source>
</reference>
<feature type="domain" description="DUF4139" evidence="2">
    <location>
        <begin position="211"/>
        <end position="536"/>
    </location>
</feature>
<evidence type="ECO:0000313" key="4">
    <source>
        <dbReference type="EMBL" id="MBW4560658.1"/>
    </source>
</evidence>
<evidence type="ECO:0000313" key="5">
    <source>
        <dbReference type="Proteomes" id="UP000715781"/>
    </source>
</evidence>
<accession>A0A951UEX6</accession>
<dbReference type="InterPro" id="IPR025554">
    <property type="entry name" value="DUF4140"/>
</dbReference>
<dbReference type="Pfam" id="PF13598">
    <property type="entry name" value="DUF4139"/>
    <property type="match status" value="1"/>
</dbReference>
<comment type="caution">
    <text evidence="4">The sequence shown here is derived from an EMBL/GenBank/DDBJ whole genome shotgun (WGS) entry which is preliminary data.</text>
</comment>
<dbReference type="PANTHER" id="PTHR31005:SF8">
    <property type="entry name" value="DUF4139 DOMAIN-CONTAINING PROTEIN"/>
    <property type="match status" value="1"/>
</dbReference>
<gene>
    <name evidence="4" type="ORF">KME32_05770</name>
</gene>
<reference evidence="4" key="2">
    <citation type="journal article" date="2022" name="Microbiol. Resour. Announc.">
        <title>Metagenome Sequencing to Explore Phylogenomics of Terrestrial Cyanobacteria.</title>
        <authorList>
            <person name="Ward R.D."/>
            <person name="Stajich J.E."/>
            <person name="Johansen J.R."/>
            <person name="Huntemann M."/>
            <person name="Clum A."/>
            <person name="Foster B."/>
            <person name="Foster B."/>
            <person name="Roux S."/>
            <person name="Palaniappan K."/>
            <person name="Varghese N."/>
            <person name="Mukherjee S."/>
            <person name="Reddy T.B.K."/>
            <person name="Daum C."/>
            <person name="Copeland A."/>
            <person name="Chen I.A."/>
            <person name="Ivanova N.N."/>
            <person name="Kyrpides N.C."/>
            <person name="Shapiro N."/>
            <person name="Eloe-Fadrosh E.A."/>
            <person name="Pietrasiak N."/>
        </authorList>
    </citation>
    <scope>NUCLEOTIDE SEQUENCE</scope>
    <source>
        <strain evidence="4">JT2-VF2</strain>
    </source>
</reference>
<dbReference type="InterPro" id="IPR011935">
    <property type="entry name" value="CHP02231"/>
</dbReference>
<organism evidence="4 5">
    <name type="scientific">Mojavia pulchra JT2-VF2</name>
    <dbReference type="NCBI Taxonomy" id="287848"/>
    <lineage>
        <taxon>Bacteria</taxon>
        <taxon>Bacillati</taxon>
        <taxon>Cyanobacteriota</taxon>
        <taxon>Cyanophyceae</taxon>
        <taxon>Nostocales</taxon>
        <taxon>Nostocaceae</taxon>
    </lineage>
</organism>
<dbReference type="PANTHER" id="PTHR31005">
    <property type="entry name" value="DUF4139 DOMAIN-CONTAINING PROTEIN"/>
    <property type="match status" value="1"/>
</dbReference>
<name>A0A951UEX6_9NOST</name>
<feature type="coiled-coil region" evidence="1">
    <location>
        <begin position="88"/>
        <end position="115"/>
    </location>
</feature>
<evidence type="ECO:0000256" key="1">
    <source>
        <dbReference type="SAM" id="Coils"/>
    </source>
</evidence>
<dbReference type="Proteomes" id="UP000715781">
    <property type="component" value="Unassembled WGS sequence"/>
</dbReference>
<dbReference type="EMBL" id="JAHHHN010000002">
    <property type="protein sequence ID" value="MBW4560658.1"/>
    <property type="molecule type" value="Genomic_DNA"/>
</dbReference>
<proteinExistence type="predicted"/>
<dbReference type="InterPro" id="IPR037291">
    <property type="entry name" value="DUF4139"/>
</dbReference>
<feature type="domain" description="DUF4140" evidence="3">
    <location>
        <begin position="20"/>
        <end position="119"/>
    </location>
</feature>
<protein>
    <submittedName>
        <fullName evidence="4">Mucoidy inhibitor MuiA family protein</fullName>
    </submittedName>
</protein>
<evidence type="ECO:0000259" key="2">
    <source>
        <dbReference type="Pfam" id="PF13598"/>
    </source>
</evidence>